<dbReference type="STRING" id="99883.ENSTNIP00000023092"/>
<dbReference type="PROSITE" id="PS50106">
    <property type="entry name" value="PDZ"/>
    <property type="match status" value="1"/>
</dbReference>
<reference evidence="2" key="2">
    <citation type="submission" date="2025-08" db="UniProtKB">
        <authorList>
            <consortium name="Ensembl"/>
        </authorList>
    </citation>
    <scope>IDENTIFICATION</scope>
</reference>
<dbReference type="OMA" id="LTYTNGF"/>
<reference evidence="3" key="1">
    <citation type="journal article" date="2004" name="Nature">
        <title>Genome duplication in the teleost fish Tetraodon nigroviridis reveals the early vertebrate proto-karyotype.</title>
        <authorList>
            <person name="Jaillon O."/>
            <person name="Aury J.-M."/>
            <person name="Brunet F."/>
            <person name="Petit J.-L."/>
            <person name="Stange-Thomann N."/>
            <person name="Mauceli E."/>
            <person name="Bouneau L."/>
            <person name="Fischer C."/>
            <person name="Ozouf-Costaz C."/>
            <person name="Bernot A."/>
            <person name="Nicaud S."/>
            <person name="Jaffe D."/>
            <person name="Fisher S."/>
            <person name="Lutfalla G."/>
            <person name="Dossat C."/>
            <person name="Segurens B."/>
            <person name="Dasilva C."/>
            <person name="Salanoubat M."/>
            <person name="Levy M."/>
            <person name="Boudet N."/>
            <person name="Castellano S."/>
            <person name="Anthouard V."/>
            <person name="Jubin C."/>
            <person name="Castelli V."/>
            <person name="Katinka M."/>
            <person name="Vacherie B."/>
            <person name="Biemont C."/>
            <person name="Skalli Z."/>
            <person name="Cattolico L."/>
            <person name="Poulain J."/>
            <person name="De Berardinis V."/>
            <person name="Cruaud C."/>
            <person name="Duprat S."/>
            <person name="Brottier P."/>
            <person name="Coutanceau J.-P."/>
            <person name="Gouzy J."/>
            <person name="Parra G."/>
            <person name="Lardier G."/>
            <person name="Chapple C."/>
            <person name="McKernan K.J."/>
            <person name="McEwan P."/>
            <person name="Bosak S."/>
            <person name="Kellis M."/>
            <person name="Volff J.-N."/>
            <person name="Guigo R."/>
            <person name="Zody M.C."/>
            <person name="Mesirov J."/>
            <person name="Lindblad-Toh K."/>
            <person name="Birren B."/>
            <person name="Nusbaum C."/>
            <person name="Kahn D."/>
            <person name="Robinson-Rechavi M."/>
            <person name="Laudet V."/>
            <person name="Schachter V."/>
            <person name="Quetier F."/>
            <person name="Saurin W."/>
            <person name="Scarpelli C."/>
            <person name="Wincker P."/>
            <person name="Lander E.S."/>
            <person name="Weissenbach J."/>
            <person name="Roest Crollius H."/>
        </authorList>
    </citation>
    <scope>NUCLEOTIDE SEQUENCE [LARGE SCALE GENOMIC DNA]</scope>
</reference>
<dbReference type="InterPro" id="IPR051566">
    <property type="entry name" value="CNKSR"/>
</dbReference>
<dbReference type="Gene3D" id="2.30.42.10">
    <property type="match status" value="1"/>
</dbReference>
<accession>H3DRE2</accession>
<keyword evidence="3" id="KW-1185">Reference proteome</keyword>
<dbReference type="SMART" id="SM00228">
    <property type="entry name" value="PDZ"/>
    <property type="match status" value="1"/>
</dbReference>
<reference evidence="2" key="3">
    <citation type="submission" date="2025-09" db="UniProtKB">
        <authorList>
            <consortium name="Ensembl"/>
        </authorList>
    </citation>
    <scope>IDENTIFICATION</scope>
</reference>
<proteinExistence type="predicted"/>
<evidence type="ECO:0000313" key="3">
    <source>
        <dbReference type="Proteomes" id="UP000007303"/>
    </source>
</evidence>
<organism evidence="2 3">
    <name type="scientific">Tetraodon nigroviridis</name>
    <name type="common">Spotted green pufferfish</name>
    <name type="synonym">Chelonodon nigroviridis</name>
    <dbReference type="NCBI Taxonomy" id="99883"/>
    <lineage>
        <taxon>Eukaryota</taxon>
        <taxon>Metazoa</taxon>
        <taxon>Chordata</taxon>
        <taxon>Craniata</taxon>
        <taxon>Vertebrata</taxon>
        <taxon>Euteleostomi</taxon>
        <taxon>Actinopterygii</taxon>
        <taxon>Neopterygii</taxon>
        <taxon>Teleostei</taxon>
        <taxon>Neoteleostei</taxon>
        <taxon>Acanthomorphata</taxon>
        <taxon>Eupercaria</taxon>
        <taxon>Tetraodontiformes</taxon>
        <taxon>Tetradontoidea</taxon>
        <taxon>Tetraodontidae</taxon>
        <taxon>Tetraodon</taxon>
    </lineage>
</organism>
<dbReference type="GeneTree" id="ENSGT00940000163429"/>
<dbReference type="CDD" id="cd06748">
    <property type="entry name" value="PDZ_CNK1_2_3-like"/>
    <property type="match status" value="1"/>
</dbReference>
<dbReference type="PANTHER" id="PTHR12844:SF17">
    <property type="entry name" value="CONNECTOR ENHANCER OF KINASE SUPPRESSOR OF RAS 3"/>
    <property type="match status" value="1"/>
</dbReference>
<dbReference type="Pfam" id="PF00595">
    <property type="entry name" value="PDZ"/>
    <property type="match status" value="1"/>
</dbReference>
<dbReference type="FunFam" id="2.30.42.10:FF:000060">
    <property type="entry name" value="Connector enhancer of kinase suppressor of Ras 2"/>
    <property type="match status" value="1"/>
</dbReference>
<evidence type="ECO:0000259" key="1">
    <source>
        <dbReference type="PROSITE" id="PS50106"/>
    </source>
</evidence>
<dbReference type="PANTHER" id="PTHR12844">
    <property type="entry name" value="CONNECTOR ENCHANCER OF KINASE SUPPRESSOR OF RAS"/>
    <property type="match status" value="1"/>
</dbReference>
<dbReference type="SUPFAM" id="SSF50156">
    <property type="entry name" value="PDZ domain-like"/>
    <property type="match status" value="1"/>
</dbReference>
<dbReference type="InParanoid" id="H3DRE2"/>
<protein>
    <recommendedName>
        <fullName evidence="1">PDZ domain-containing protein</fullName>
    </recommendedName>
</protein>
<dbReference type="InterPro" id="IPR036034">
    <property type="entry name" value="PDZ_sf"/>
</dbReference>
<sequence>IEEKILEVSRALNAICQKTVHVTSDPSGGELACLEEVHITSVKPGEGLGIYIQSTYDGLHVITGTTENSPAEKTQRIHAGDEVVQVNQQTVVGWQLKHLVEKLRAESGGVVMVLKKRPAGSLAPAPLKNLRWRPPRAQLQASDAVRSRKTSM</sequence>
<feature type="domain" description="PDZ" evidence="1">
    <location>
        <begin position="36"/>
        <end position="118"/>
    </location>
</feature>
<dbReference type="Ensembl" id="ENSTNIT00000023334.1">
    <property type="protein sequence ID" value="ENSTNIP00000023092.1"/>
    <property type="gene ID" value="ENSTNIG00000019825.1"/>
</dbReference>
<dbReference type="HOGENOM" id="CLU_1726587_0_0_1"/>
<dbReference type="AlphaFoldDB" id="H3DRE2"/>
<evidence type="ECO:0000313" key="2">
    <source>
        <dbReference type="Ensembl" id="ENSTNIP00000023092.1"/>
    </source>
</evidence>
<dbReference type="InterPro" id="IPR001478">
    <property type="entry name" value="PDZ"/>
</dbReference>
<name>H3DRE2_TETNG</name>
<dbReference type="Proteomes" id="UP000007303">
    <property type="component" value="Unassembled WGS sequence"/>
</dbReference>